<dbReference type="Proteomes" id="UP001165121">
    <property type="component" value="Unassembled WGS sequence"/>
</dbReference>
<keyword evidence="2" id="KW-1185">Reference proteome</keyword>
<comment type="caution">
    <text evidence="1">The sequence shown here is derived from an EMBL/GenBank/DDBJ whole genome shotgun (WGS) entry which is preliminary data.</text>
</comment>
<sequence length="140" mass="15562">MYSALLFTQVIVESETCNNPENIEKRREFGGGSISLCTIFIVNGPRRGPIGERVVVNIPPLKQLQCAVSPEVGLVHYEKRRGSIKMEVNAGFVDSIYDAVKQHDEHAMPCMDLHLVNKMARHCALFVAAASRSEPMEYGT</sequence>
<evidence type="ECO:0000313" key="2">
    <source>
        <dbReference type="Proteomes" id="UP001165121"/>
    </source>
</evidence>
<evidence type="ECO:0000313" key="1">
    <source>
        <dbReference type="EMBL" id="GMF49444.1"/>
    </source>
</evidence>
<protein>
    <submittedName>
        <fullName evidence="1">Unnamed protein product</fullName>
    </submittedName>
</protein>
<accession>A0A9W6XXM6</accession>
<dbReference type="EMBL" id="BSXT01002529">
    <property type="protein sequence ID" value="GMF49444.1"/>
    <property type="molecule type" value="Genomic_DNA"/>
</dbReference>
<dbReference type="OrthoDB" id="89078at2759"/>
<proteinExistence type="predicted"/>
<reference evidence="1" key="1">
    <citation type="submission" date="2023-04" db="EMBL/GenBank/DDBJ databases">
        <title>Phytophthora fragariaefolia NBRC 109709.</title>
        <authorList>
            <person name="Ichikawa N."/>
            <person name="Sato H."/>
            <person name="Tonouchi N."/>
        </authorList>
    </citation>
    <scope>NUCLEOTIDE SEQUENCE</scope>
    <source>
        <strain evidence="1">NBRC 109709</strain>
    </source>
</reference>
<dbReference type="AlphaFoldDB" id="A0A9W6XXM6"/>
<organism evidence="1 2">
    <name type="scientific">Phytophthora fragariaefolia</name>
    <dbReference type="NCBI Taxonomy" id="1490495"/>
    <lineage>
        <taxon>Eukaryota</taxon>
        <taxon>Sar</taxon>
        <taxon>Stramenopiles</taxon>
        <taxon>Oomycota</taxon>
        <taxon>Peronosporomycetes</taxon>
        <taxon>Peronosporales</taxon>
        <taxon>Peronosporaceae</taxon>
        <taxon>Phytophthora</taxon>
    </lineage>
</organism>
<name>A0A9W6XXM6_9STRA</name>
<gene>
    <name evidence="1" type="ORF">Pfra01_001954600</name>
</gene>